<comment type="caution">
    <text evidence="2">The sequence shown here is derived from an EMBL/GenBank/DDBJ whole genome shotgun (WGS) entry which is preliminary data.</text>
</comment>
<feature type="compositionally biased region" description="Low complexity" evidence="1">
    <location>
        <begin position="23"/>
        <end position="38"/>
    </location>
</feature>
<gene>
    <name evidence="2" type="ORF">CYMTET_41369</name>
</gene>
<evidence type="ECO:0000313" key="2">
    <source>
        <dbReference type="EMBL" id="KAK3249193.1"/>
    </source>
</evidence>
<protein>
    <submittedName>
        <fullName evidence="2">Uncharacterized protein</fullName>
    </submittedName>
</protein>
<reference evidence="2 3" key="1">
    <citation type="journal article" date="2015" name="Genome Biol. Evol.">
        <title>Comparative Genomics of a Bacterivorous Green Alga Reveals Evolutionary Causalities and Consequences of Phago-Mixotrophic Mode of Nutrition.</title>
        <authorList>
            <person name="Burns J.A."/>
            <person name="Paasch A."/>
            <person name="Narechania A."/>
            <person name="Kim E."/>
        </authorList>
    </citation>
    <scope>NUCLEOTIDE SEQUENCE [LARGE SCALE GENOMIC DNA]</scope>
    <source>
        <strain evidence="2 3">PLY_AMNH</strain>
    </source>
</reference>
<evidence type="ECO:0000256" key="1">
    <source>
        <dbReference type="SAM" id="MobiDB-lite"/>
    </source>
</evidence>
<dbReference type="EMBL" id="LGRX02027557">
    <property type="protein sequence ID" value="KAK3249193.1"/>
    <property type="molecule type" value="Genomic_DNA"/>
</dbReference>
<dbReference type="Proteomes" id="UP001190700">
    <property type="component" value="Unassembled WGS sequence"/>
</dbReference>
<keyword evidence="3" id="KW-1185">Reference proteome</keyword>
<dbReference type="AlphaFoldDB" id="A0AAE0C696"/>
<sequence>MPADRISLASGLRAARLHGGTSPGSPASSPSENASSDPVVPMATLLARPTPFSRSPTSIEFHNDATAWMSTPANVGLSLDGHGAEADCAVHLANMSHVLGPVSRDEVYKLLDLNFEYDAYHYVMNDPIHAMLPTVLRGMTLSLYDESTRVHPHDGRCTRQRLRFHVEGIGDPDTHRFWVILKYPLSDIRKLVLGLSTFICQLHSTHTEAKMAYE</sequence>
<evidence type="ECO:0000313" key="3">
    <source>
        <dbReference type="Proteomes" id="UP001190700"/>
    </source>
</evidence>
<feature type="region of interest" description="Disordered" evidence="1">
    <location>
        <begin position="14"/>
        <end position="38"/>
    </location>
</feature>
<organism evidence="2 3">
    <name type="scientific">Cymbomonas tetramitiformis</name>
    <dbReference type="NCBI Taxonomy" id="36881"/>
    <lineage>
        <taxon>Eukaryota</taxon>
        <taxon>Viridiplantae</taxon>
        <taxon>Chlorophyta</taxon>
        <taxon>Pyramimonadophyceae</taxon>
        <taxon>Pyramimonadales</taxon>
        <taxon>Pyramimonadaceae</taxon>
        <taxon>Cymbomonas</taxon>
    </lineage>
</organism>
<proteinExistence type="predicted"/>
<name>A0AAE0C696_9CHLO</name>
<accession>A0AAE0C696</accession>